<dbReference type="GO" id="GO:0005576">
    <property type="term" value="C:extracellular region"/>
    <property type="evidence" value="ECO:0007669"/>
    <property type="project" value="UniProtKB-SubCell"/>
</dbReference>
<reference evidence="3" key="1">
    <citation type="submission" date="2024-07" db="EMBL/GenBank/DDBJ databases">
        <authorList>
            <person name="Kim Y.J."/>
            <person name="Jeong J.Y."/>
        </authorList>
    </citation>
    <scope>NUCLEOTIDE SEQUENCE</scope>
    <source>
        <strain evidence="3">GIHE-MW2</strain>
    </source>
</reference>
<dbReference type="GO" id="GO:0005509">
    <property type="term" value="F:calcium ion binding"/>
    <property type="evidence" value="ECO:0007669"/>
    <property type="project" value="InterPro"/>
</dbReference>
<comment type="subcellular location">
    <subcellularLocation>
        <location evidence="1">Secreted</location>
    </subcellularLocation>
</comment>
<dbReference type="InterPro" id="IPR001343">
    <property type="entry name" value="Hemolysn_Ca-bd"/>
</dbReference>
<gene>
    <name evidence="3" type="ORF">ABWT76_003623</name>
</gene>
<dbReference type="PANTHER" id="PTHR38340:SF1">
    <property type="entry name" value="S-LAYER PROTEIN"/>
    <property type="match status" value="1"/>
</dbReference>
<dbReference type="Pfam" id="PF00353">
    <property type="entry name" value="HemolysinCabind"/>
    <property type="match status" value="2"/>
</dbReference>
<dbReference type="InterPro" id="IPR011049">
    <property type="entry name" value="Serralysin-like_metalloprot_C"/>
</dbReference>
<evidence type="ECO:0000256" key="1">
    <source>
        <dbReference type="ARBA" id="ARBA00004613"/>
    </source>
</evidence>
<protein>
    <submittedName>
        <fullName evidence="3">Calcium-binding protein</fullName>
    </submittedName>
</protein>
<dbReference type="InterPro" id="IPR050557">
    <property type="entry name" value="RTX_toxin/Mannuronan_C5-epim"/>
</dbReference>
<dbReference type="AlphaFoldDB" id="A0AAU8J8S3"/>
<evidence type="ECO:0000313" key="3">
    <source>
        <dbReference type="EMBL" id="XCM34978.1"/>
    </source>
</evidence>
<accession>A0AAU8J8S3</accession>
<name>A0AAU8J8S3_9CYAN</name>
<keyword evidence="2" id="KW-0964">Secreted</keyword>
<dbReference type="PRINTS" id="PR00313">
    <property type="entry name" value="CABNDNGRPT"/>
</dbReference>
<dbReference type="RefSeq" id="WP_354634733.1">
    <property type="nucleotide sequence ID" value="NZ_CP159837.1"/>
</dbReference>
<proteinExistence type="predicted"/>
<organism evidence="3">
    <name type="scientific">Planktothricoides raciborskii GIHE-MW2</name>
    <dbReference type="NCBI Taxonomy" id="2792601"/>
    <lineage>
        <taxon>Bacteria</taxon>
        <taxon>Bacillati</taxon>
        <taxon>Cyanobacteriota</taxon>
        <taxon>Cyanophyceae</taxon>
        <taxon>Oscillatoriophycideae</taxon>
        <taxon>Oscillatoriales</taxon>
        <taxon>Oscillatoriaceae</taxon>
        <taxon>Planktothricoides</taxon>
    </lineage>
</organism>
<dbReference type="Gene3D" id="2.150.10.10">
    <property type="entry name" value="Serralysin-like metalloprotease, C-terminal"/>
    <property type="match status" value="2"/>
</dbReference>
<dbReference type="PANTHER" id="PTHR38340">
    <property type="entry name" value="S-LAYER PROTEIN"/>
    <property type="match status" value="1"/>
</dbReference>
<sequence>MNSTQVDLMFNSLPLGIIESPIEMNQFTGSLSSLPSNIQNDPMIQLGFRDLIGRVVGGVGNLIGSINWNNIVDGAANLITSVDWNNVAGFVTNVVGSINPLSVVSVAGNVADSVSDIVGFFLPQNELINLVSTVGRETVNLINGKDINLDVLGRDFANVGLGLLNLQFNRNKLYFDLINLAASGAAAALFDDAGFAGDIVDLSTRLDARNSGGWRFLDGDDYVKGSLLGDIVNGNQGMDYLVGLAGSDFLRGGRDNDRVDGGDDDDILNGNIGNDEVRGGAGNDFCRGGQGDDLIDGGAGDDILIGDRDFDILIGGSGADFFVLQMQNASEDAGRADRIADFNAAEGDRIKIVGCERIEDLGLGSVDVNADGQVDTAILCSGQVLGVVMGTNPTVVKDYIDLISSEEQIFNIVG</sequence>
<dbReference type="EMBL" id="CP159837">
    <property type="protein sequence ID" value="XCM34978.1"/>
    <property type="molecule type" value="Genomic_DNA"/>
</dbReference>
<evidence type="ECO:0000256" key="2">
    <source>
        <dbReference type="ARBA" id="ARBA00022525"/>
    </source>
</evidence>
<dbReference type="SUPFAM" id="SSF51120">
    <property type="entry name" value="beta-Roll"/>
    <property type="match status" value="2"/>
</dbReference>